<dbReference type="Proteomes" id="UP000317494">
    <property type="component" value="Unassembled WGS sequence"/>
</dbReference>
<dbReference type="VEuPathDB" id="FungiDB:SeMB42_g01382"/>
<evidence type="ECO:0000256" key="3">
    <source>
        <dbReference type="ARBA" id="ARBA00022490"/>
    </source>
</evidence>
<evidence type="ECO:0000256" key="2">
    <source>
        <dbReference type="ARBA" id="ARBA00004316"/>
    </source>
</evidence>
<comment type="caution">
    <text evidence="8">The sequence shown here is derived from an EMBL/GenBank/DDBJ whole genome shotgun (WGS) entry which is preliminary data.</text>
</comment>
<dbReference type="GO" id="GO:0044782">
    <property type="term" value="P:cilium organization"/>
    <property type="evidence" value="ECO:0007669"/>
    <property type="project" value="TreeGrafter"/>
</dbReference>
<dbReference type="GO" id="GO:0005856">
    <property type="term" value="C:cytoskeleton"/>
    <property type="evidence" value="ECO:0007669"/>
    <property type="project" value="UniProtKB-SubCell"/>
</dbReference>
<evidence type="ECO:0008006" key="13">
    <source>
        <dbReference type="Google" id="ProtNLM"/>
    </source>
</evidence>
<evidence type="ECO:0000256" key="5">
    <source>
        <dbReference type="ARBA" id="ARBA00023273"/>
    </source>
</evidence>
<accession>A0A507DFD1</accession>
<evidence type="ECO:0000313" key="12">
    <source>
        <dbReference type="Proteomes" id="UP000320475"/>
    </source>
</evidence>
<evidence type="ECO:0000256" key="7">
    <source>
        <dbReference type="SAM" id="MobiDB-lite"/>
    </source>
</evidence>
<keyword evidence="4" id="KW-0206">Cytoskeleton</keyword>
<proteinExistence type="predicted"/>
<evidence type="ECO:0000256" key="4">
    <source>
        <dbReference type="ARBA" id="ARBA00023212"/>
    </source>
</evidence>
<dbReference type="PANTHER" id="PTHR14871">
    <property type="entry name" value="DYNEIN REGULATORY COMPLEX PROTEIN 9"/>
    <property type="match status" value="1"/>
</dbReference>
<dbReference type="PANTHER" id="PTHR14871:SF1">
    <property type="entry name" value="DYNEIN REGULATORY COMPLEX PROTEIN 9"/>
    <property type="match status" value="1"/>
</dbReference>
<dbReference type="EMBL" id="QEAN01000035">
    <property type="protein sequence ID" value="TPX52469.1"/>
    <property type="molecule type" value="Genomic_DNA"/>
</dbReference>
<feature type="compositionally biased region" description="Basic residues" evidence="7">
    <location>
        <begin position="288"/>
        <end position="306"/>
    </location>
</feature>
<dbReference type="EMBL" id="QEAN01000035">
    <property type="protein sequence ID" value="TPX52468.1"/>
    <property type="molecule type" value="Genomic_DNA"/>
</dbReference>
<dbReference type="InterPro" id="IPR042618">
    <property type="entry name" value="IQCG"/>
</dbReference>
<dbReference type="OrthoDB" id="5227681at2759"/>
<sequence length="306" mass="34571">MATARLPSAEALCLSTILDDALAQLSVLDDLPGAADGRRTGRAARVAAERAGTARLLATAAQEMHQTATFTSLADAVRADSARRHALQLMLERDTAATHTLASRRLLLAREQALLADALADCVRRAQELRDAAAEAAVSAAVEQKFVRRETVAHEEAARMHCVSTENRLVEERGVWIKKIELEGLAHDKIMDFLTRQREEVERQVEEWMVKYEQDTESKASAIESIKHERATNVDKFEQLVQMYEELEHAMEEEKRKADDEKKLLMRQIQCARRIQRWWKKILEKKAAAKAKAKKPKGEKKKGKKK</sequence>
<dbReference type="GO" id="GO:0005737">
    <property type="term" value="C:cytoplasm"/>
    <property type="evidence" value="ECO:0007669"/>
    <property type="project" value="TreeGrafter"/>
</dbReference>
<organism evidence="8 12">
    <name type="scientific">Synchytrium endobioticum</name>
    <dbReference type="NCBI Taxonomy" id="286115"/>
    <lineage>
        <taxon>Eukaryota</taxon>
        <taxon>Fungi</taxon>
        <taxon>Fungi incertae sedis</taxon>
        <taxon>Chytridiomycota</taxon>
        <taxon>Chytridiomycota incertae sedis</taxon>
        <taxon>Chytridiomycetes</taxon>
        <taxon>Synchytriales</taxon>
        <taxon>Synchytriaceae</taxon>
        <taxon>Synchytrium</taxon>
    </lineage>
</organism>
<reference evidence="11 12" key="1">
    <citation type="journal article" date="2019" name="Sci. Rep.">
        <title>Comparative genomics of chytrid fungi reveal insights into the obligate biotrophic and pathogenic lifestyle of Synchytrium endobioticum.</title>
        <authorList>
            <person name="van de Vossenberg B.T.L.H."/>
            <person name="Warris S."/>
            <person name="Nguyen H.D.T."/>
            <person name="van Gent-Pelzer M.P.E."/>
            <person name="Joly D.L."/>
            <person name="van de Geest H.C."/>
            <person name="Bonants P.J.M."/>
            <person name="Smith D.S."/>
            <person name="Levesque C.A."/>
            <person name="van der Lee T.A.J."/>
        </authorList>
    </citation>
    <scope>NUCLEOTIDE SEQUENCE [LARGE SCALE GENOMIC DNA]</scope>
    <source>
        <strain evidence="8 12">LEV6574</strain>
        <strain evidence="9 11">MB42</strain>
    </source>
</reference>
<name>A0A507DFD1_9FUNG</name>
<dbReference type="AlphaFoldDB" id="A0A507DFD1"/>
<evidence type="ECO:0000256" key="6">
    <source>
        <dbReference type="SAM" id="Coils"/>
    </source>
</evidence>
<evidence type="ECO:0000313" key="8">
    <source>
        <dbReference type="EMBL" id="TPX50264.1"/>
    </source>
</evidence>
<keyword evidence="6" id="KW-0175">Coiled coil</keyword>
<evidence type="ECO:0000313" key="10">
    <source>
        <dbReference type="EMBL" id="TPX52469.1"/>
    </source>
</evidence>
<keyword evidence="3" id="KW-0963">Cytoplasm</keyword>
<dbReference type="STRING" id="286115.A0A507DFD1"/>
<dbReference type="EMBL" id="QEAM01000020">
    <property type="protein sequence ID" value="TPX50264.1"/>
    <property type="molecule type" value="Genomic_DNA"/>
</dbReference>
<dbReference type="Proteomes" id="UP000320475">
    <property type="component" value="Unassembled WGS sequence"/>
</dbReference>
<keyword evidence="11" id="KW-1185">Reference proteome</keyword>
<dbReference type="GO" id="GO:0031514">
    <property type="term" value="C:motile cilium"/>
    <property type="evidence" value="ECO:0007669"/>
    <property type="project" value="TreeGrafter"/>
</dbReference>
<evidence type="ECO:0000256" key="1">
    <source>
        <dbReference type="ARBA" id="ARBA00004245"/>
    </source>
</evidence>
<protein>
    <recommendedName>
        <fullName evidence="13">Dynein regulatory complex protein 9</fullName>
    </recommendedName>
</protein>
<gene>
    <name evidence="8" type="ORF">SeLEV6574_g00997</name>
    <name evidence="10" type="ORF">SeMB42_g01382</name>
    <name evidence="9" type="ORF">SeMB42_g01385</name>
</gene>
<dbReference type="VEuPathDB" id="FungiDB:SeMB42_g01385"/>
<evidence type="ECO:0000313" key="9">
    <source>
        <dbReference type="EMBL" id="TPX52468.1"/>
    </source>
</evidence>
<comment type="subcellular location">
    <subcellularLocation>
        <location evidence="2">Cell projection</location>
    </subcellularLocation>
    <subcellularLocation>
        <location evidence="1">Cytoplasm</location>
        <location evidence="1">Cytoskeleton</location>
    </subcellularLocation>
</comment>
<evidence type="ECO:0000313" key="11">
    <source>
        <dbReference type="Proteomes" id="UP000317494"/>
    </source>
</evidence>
<feature type="coiled-coil region" evidence="6">
    <location>
        <begin position="191"/>
        <end position="268"/>
    </location>
</feature>
<feature type="region of interest" description="Disordered" evidence="7">
    <location>
        <begin position="286"/>
        <end position="306"/>
    </location>
</feature>
<keyword evidence="5" id="KW-0966">Cell projection</keyword>